<protein>
    <submittedName>
        <fullName evidence="3">TIR domain-containing protein</fullName>
    </submittedName>
</protein>
<organism evidence="3 4">
    <name type="scientific">Methylocystis heyeri</name>
    <dbReference type="NCBI Taxonomy" id="391905"/>
    <lineage>
        <taxon>Bacteria</taxon>
        <taxon>Pseudomonadati</taxon>
        <taxon>Pseudomonadota</taxon>
        <taxon>Alphaproteobacteria</taxon>
        <taxon>Hyphomicrobiales</taxon>
        <taxon>Methylocystaceae</taxon>
        <taxon>Methylocystis</taxon>
    </lineage>
</organism>
<feature type="domain" description="TIR" evidence="2">
    <location>
        <begin position="5"/>
        <end position="113"/>
    </location>
</feature>
<dbReference type="SUPFAM" id="SSF52200">
    <property type="entry name" value="Toll/Interleukin receptor TIR domain"/>
    <property type="match status" value="1"/>
</dbReference>
<feature type="region of interest" description="Disordered" evidence="1">
    <location>
        <begin position="144"/>
        <end position="163"/>
    </location>
</feature>
<dbReference type="GO" id="GO:0007165">
    <property type="term" value="P:signal transduction"/>
    <property type="evidence" value="ECO:0007669"/>
    <property type="project" value="InterPro"/>
</dbReference>
<dbReference type="Pfam" id="PF13676">
    <property type="entry name" value="TIR_2"/>
    <property type="match status" value="1"/>
</dbReference>
<proteinExistence type="predicted"/>
<dbReference type="InterPro" id="IPR000157">
    <property type="entry name" value="TIR_dom"/>
</dbReference>
<evidence type="ECO:0000313" key="3">
    <source>
        <dbReference type="EMBL" id="QGM45758.1"/>
    </source>
</evidence>
<dbReference type="AlphaFoldDB" id="A0A6B8KGS5"/>
<evidence type="ECO:0000259" key="2">
    <source>
        <dbReference type="Pfam" id="PF13676"/>
    </source>
</evidence>
<dbReference type="Gene3D" id="3.40.50.10140">
    <property type="entry name" value="Toll/interleukin-1 receptor homology (TIR) domain"/>
    <property type="match status" value="1"/>
</dbReference>
<accession>A0A6B8KGS5</accession>
<sequence length="405" mass="42574">MSHTVFLRYYSSDKAVAEILCDHLEKGGLPVWMAPRDISPSMGWNEQILSAVDAADVALLLYSSKMAAISQIERELSRAVANGGVVVVASLDETSPTAELSPLVSEENWLPVWKPPFESHLDEIARVVVAAIESKAAGVKFAPPIQRPETIPSPAPATTEEPNYEGKDVTAAALEAPPSPPPYEAEAKLDAAEIIEPTPQPQTPPASIPSFRAAMLDAIDSIEPVAEPEPAIAPTMFEPIAAAEEAAAAVEPSPSPVPAPRVVEVEVDEAIFAELKPYPETASPAAKSKFDPPFAVASAPEPETLLLKDPAPVQDKPAPGFDWRAKLLDAKIGAGVLCGLALLLVAFHFLGSKHENKAPPPPARSSIKAPAKAARLPDEPSKADLAATHGAPDKPVAPRAAGEGK</sequence>
<reference evidence="3 4" key="1">
    <citation type="submission" date="2019-11" db="EMBL/GenBank/DDBJ databases">
        <title>The genome sequence of Methylocystis heyeri.</title>
        <authorList>
            <person name="Oshkin I.Y."/>
            <person name="Miroshnikov K."/>
            <person name="Dedysh S.N."/>
        </authorList>
    </citation>
    <scope>NUCLEOTIDE SEQUENCE [LARGE SCALE GENOMIC DNA]</scope>
    <source>
        <strain evidence="3 4">H2</strain>
    </source>
</reference>
<feature type="region of interest" description="Disordered" evidence="1">
    <location>
        <begin position="355"/>
        <end position="405"/>
    </location>
</feature>
<dbReference type="KEGG" id="mhey:H2LOC_008610"/>
<dbReference type="OrthoDB" id="9768004at2"/>
<keyword evidence="4" id="KW-1185">Reference proteome</keyword>
<dbReference type="InterPro" id="IPR035897">
    <property type="entry name" value="Toll_tir_struct_dom_sf"/>
</dbReference>
<gene>
    <name evidence="3" type="ORF">H2LOC_008610</name>
</gene>
<dbReference type="RefSeq" id="WP_136496029.1">
    <property type="nucleotide sequence ID" value="NZ_CP046052.1"/>
</dbReference>
<name>A0A6B8KGS5_9HYPH</name>
<evidence type="ECO:0000256" key="1">
    <source>
        <dbReference type="SAM" id="MobiDB-lite"/>
    </source>
</evidence>
<evidence type="ECO:0000313" key="4">
    <source>
        <dbReference type="Proteomes" id="UP000309061"/>
    </source>
</evidence>
<dbReference type="EMBL" id="CP046052">
    <property type="protein sequence ID" value="QGM45758.1"/>
    <property type="molecule type" value="Genomic_DNA"/>
</dbReference>
<dbReference type="Proteomes" id="UP000309061">
    <property type="component" value="Chromosome"/>
</dbReference>